<accession>A0ACB9R7D4</accession>
<dbReference type="Proteomes" id="UP001057402">
    <property type="component" value="Chromosome 4"/>
</dbReference>
<reference evidence="2" key="1">
    <citation type="journal article" date="2023" name="Front. Plant Sci.">
        <title>Chromosomal-level genome assembly of Melastoma candidum provides insights into trichome evolution.</title>
        <authorList>
            <person name="Zhong Y."/>
            <person name="Wu W."/>
            <person name="Sun C."/>
            <person name="Zou P."/>
            <person name="Liu Y."/>
            <person name="Dai S."/>
            <person name="Zhou R."/>
        </authorList>
    </citation>
    <scope>NUCLEOTIDE SEQUENCE [LARGE SCALE GENOMIC DNA]</scope>
</reference>
<evidence type="ECO:0000313" key="2">
    <source>
        <dbReference type="Proteomes" id="UP001057402"/>
    </source>
</evidence>
<proteinExistence type="predicted"/>
<protein>
    <submittedName>
        <fullName evidence="1">Uncharacterized protein</fullName>
    </submittedName>
</protein>
<comment type="caution">
    <text evidence="1">The sequence shown here is derived from an EMBL/GenBank/DDBJ whole genome shotgun (WGS) entry which is preliminary data.</text>
</comment>
<sequence length="193" mass="21350">MIGACVGGAMRPPEEQREEEVAVFTDTNVGTRLAVSVPSGITVADFKRVLERAHFACFPDHGEITVEGVMVRRKSCLYCLPSLVPLKCFFRKKQSSYDQGGEYDIVENEKSSCQRLLPLMASNEACNLREQKKRKVKKEQHMEHLSKKMEDDPVANVKSACVENSSTISSDILSVGDGISRGLKSESFSDPCS</sequence>
<evidence type="ECO:0000313" key="1">
    <source>
        <dbReference type="EMBL" id="KAI4374818.1"/>
    </source>
</evidence>
<dbReference type="EMBL" id="CM042883">
    <property type="protein sequence ID" value="KAI4374818.1"/>
    <property type="molecule type" value="Genomic_DNA"/>
</dbReference>
<keyword evidence="2" id="KW-1185">Reference proteome</keyword>
<gene>
    <name evidence="1" type="ORF">MLD38_012767</name>
</gene>
<organism evidence="1 2">
    <name type="scientific">Melastoma candidum</name>
    <dbReference type="NCBI Taxonomy" id="119954"/>
    <lineage>
        <taxon>Eukaryota</taxon>
        <taxon>Viridiplantae</taxon>
        <taxon>Streptophyta</taxon>
        <taxon>Embryophyta</taxon>
        <taxon>Tracheophyta</taxon>
        <taxon>Spermatophyta</taxon>
        <taxon>Magnoliopsida</taxon>
        <taxon>eudicotyledons</taxon>
        <taxon>Gunneridae</taxon>
        <taxon>Pentapetalae</taxon>
        <taxon>rosids</taxon>
        <taxon>malvids</taxon>
        <taxon>Myrtales</taxon>
        <taxon>Melastomataceae</taxon>
        <taxon>Melastomatoideae</taxon>
        <taxon>Melastomateae</taxon>
        <taxon>Melastoma</taxon>
    </lineage>
</organism>
<name>A0ACB9R7D4_9MYRT</name>